<keyword evidence="8" id="KW-1015">Disulfide bond</keyword>
<evidence type="ECO:0000256" key="3">
    <source>
        <dbReference type="ARBA" id="ARBA00010532"/>
    </source>
</evidence>
<dbReference type="STRING" id="48709.A0A1D2MM42"/>
<protein>
    <recommendedName>
        <fullName evidence="11">Scavenger receptor class B member 1</fullName>
    </recommendedName>
    <alternativeName>
        <fullName evidence="12">SR-BI</fullName>
    </alternativeName>
</protein>
<keyword evidence="10" id="KW-0325">Glycoprotein</keyword>
<dbReference type="OrthoDB" id="195015at2759"/>
<evidence type="ECO:0000256" key="10">
    <source>
        <dbReference type="ARBA" id="ARBA00023180"/>
    </source>
</evidence>
<evidence type="ECO:0000256" key="7">
    <source>
        <dbReference type="ARBA" id="ARBA00023136"/>
    </source>
</evidence>
<keyword evidence="6 13" id="KW-1133">Transmembrane helix</keyword>
<organism evidence="14 15">
    <name type="scientific">Orchesella cincta</name>
    <name type="common">Springtail</name>
    <name type="synonym">Podura cincta</name>
    <dbReference type="NCBI Taxonomy" id="48709"/>
    <lineage>
        <taxon>Eukaryota</taxon>
        <taxon>Metazoa</taxon>
        <taxon>Ecdysozoa</taxon>
        <taxon>Arthropoda</taxon>
        <taxon>Hexapoda</taxon>
        <taxon>Collembola</taxon>
        <taxon>Entomobryomorpha</taxon>
        <taxon>Entomobryoidea</taxon>
        <taxon>Orchesellidae</taxon>
        <taxon>Orchesellinae</taxon>
        <taxon>Orchesella</taxon>
    </lineage>
</organism>
<keyword evidence="9 14" id="KW-0675">Receptor</keyword>
<comment type="subcellular location">
    <subcellularLocation>
        <location evidence="2">Cell membrane</location>
        <topology evidence="2">Multi-pass membrane protein</topology>
    </subcellularLocation>
    <subcellularLocation>
        <location evidence="1">Membrane</location>
        <location evidence="1">Caveola</location>
        <topology evidence="1">Multi-pass membrane protein</topology>
    </subcellularLocation>
</comment>
<keyword evidence="15" id="KW-1185">Reference proteome</keyword>
<proteinExistence type="inferred from homology"/>
<dbReference type="EMBL" id="LJIJ01000885">
    <property type="protein sequence ID" value="ODM93945.1"/>
    <property type="molecule type" value="Genomic_DNA"/>
</dbReference>
<comment type="similarity">
    <text evidence="3">Belongs to the CD36 family.</text>
</comment>
<evidence type="ECO:0000256" key="4">
    <source>
        <dbReference type="ARBA" id="ARBA00022475"/>
    </source>
</evidence>
<keyword evidence="5 13" id="KW-0812">Transmembrane</keyword>
<keyword evidence="7 13" id="KW-0472">Membrane</keyword>
<sequence length="473" mass="54051">MIIISPDVNPELYSAWIHPPVPIHLKVYLFNVTNSEEVQRGFRPKLLEVGPYVFRENRTKINIHHDEDTDTVTYKEHFTYHFEQQLSGDLKLQDEIIIINTPYVAAAIKINNELPWPMDSFANMILIQYKESLFIRRTVEEILFKGWTVPFLQQIETDIGLTLVLNNTFGLLIGQNDSAQGPYTVARGVSDKSQFGTILKYKNESELSYWPKSSQCNKIQGSDGTIFSPFVEKRTVLKLFNSDLCRSLYLSYNQSIDFEGIKGYRFTVPPSVLADPRENNENHCFCPNMEHEPDKCLKKGTLDLGPCRDSAPVAMSTPYFLDADPQYLEESGLMPVRSEHETFLDIEPMTGIIMQASKRIQINLILKRVKGIASISKVPEMLFPLIWMDEVGESMHMLLGIICTTIKLIVITSTKASRKMIIEVSTSLDVENRLKLQSILYNVRLLDFISKMIPIATLLVVLSIVVKRKFSRT</sequence>
<evidence type="ECO:0000256" key="11">
    <source>
        <dbReference type="ARBA" id="ARBA00040821"/>
    </source>
</evidence>
<dbReference type="OMA" id="ECIANSM"/>
<gene>
    <name evidence="14" type="ORF">Ocin01_12737</name>
</gene>
<dbReference type="GO" id="GO:0005737">
    <property type="term" value="C:cytoplasm"/>
    <property type="evidence" value="ECO:0007669"/>
    <property type="project" value="TreeGrafter"/>
</dbReference>
<evidence type="ECO:0000256" key="12">
    <source>
        <dbReference type="ARBA" id="ARBA00042244"/>
    </source>
</evidence>
<evidence type="ECO:0000256" key="6">
    <source>
        <dbReference type="ARBA" id="ARBA00022989"/>
    </source>
</evidence>
<evidence type="ECO:0000256" key="1">
    <source>
        <dbReference type="ARBA" id="ARBA00004189"/>
    </source>
</evidence>
<reference evidence="14 15" key="1">
    <citation type="journal article" date="2016" name="Genome Biol. Evol.">
        <title>Gene Family Evolution Reflects Adaptation to Soil Environmental Stressors in the Genome of the Collembolan Orchesella cincta.</title>
        <authorList>
            <person name="Faddeeva-Vakhrusheva A."/>
            <person name="Derks M.F."/>
            <person name="Anvar S.Y."/>
            <person name="Agamennone V."/>
            <person name="Suring W."/>
            <person name="Smit S."/>
            <person name="van Straalen N.M."/>
            <person name="Roelofs D."/>
        </authorList>
    </citation>
    <scope>NUCLEOTIDE SEQUENCE [LARGE SCALE GENOMIC DNA]</scope>
    <source>
        <tissue evidence="14">Mixed pool</tissue>
    </source>
</reference>
<dbReference type="PANTHER" id="PTHR11923:SF110">
    <property type="entry name" value="SCAVENGER RECEPTOR CLASS B MEMBER 1"/>
    <property type="match status" value="1"/>
</dbReference>
<dbReference type="PRINTS" id="PR01609">
    <property type="entry name" value="CD36FAMILY"/>
</dbReference>
<evidence type="ECO:0000313" key="15">
    <source>
        <dbReference type="Proteomes" id="UP000094527"/>
    </source>
</evidence>
<dbReference type="PANTHER" id="PTHR11923">
    <property type="entry name" value="SCAVENGER RECEPTOR CLASS B TYPE-1 SR-B1"/>
    <property type="match status" value="1"/>
</dbReference>
<evidence type="ECO:0000256" key="8">
    <source>
        <dbReference type="ARBA" id="ARBA00023157"/>
    </source>
</evidence>
<feature type="transmembrane region" description="Helical" evidence="13">
    <location>
        <begin position="448"/>
        <end position="466"/>
    </location>
</feature>
<dbReference type="GO" id="GO:0005901">
    <property type="term" value="C:caveola"/>
    <property type="evidence" value="ECO:0007669"/>
    <property type="project" value="UniProtKB-SubCell"/>
</dbReference>
<evidence type="ECO:0000256" key="9">
    <source>
        <dbReference type="ARBA" id="ARBA00023170"/>
    </source>
</evidence>
<name>A0A1D2MM42_ORCCI</name>
<comment type="caution">
    <text evidence="14">The sequence shown here is derived from an EMBL/GenBank/DDBJ whole genome shotgun (WGS) entry which is preliminary data.</text>
</comment>
<dbReference type="Proteomes" id="UP000094527">
    <property type="component" value="Unassembled WGS sequence"/>
</dbReference>
<dbReference type="Pfam" id="PF01130">
    <property type="entry name" value="CD36"/>
    <property type="match status" value="1"/>
</dbReference>
<evidence type="ECO:0000256" key="2">
    <source>
        <dbReference type="ARBA" id="ARBA00004651"/>
    </source>
</evidence>
<evidence type="ECO:0000256" key="5">
    <source>
        <dbReference type="ARBA" id="ARBA00022692"/>
    </source>
</evidence>
<accession>A0A1D2MM42</accession>
<dbReference type="InterPro" id="IPR002159">
    <property type="entry name" value="CD36_fam"/>
</dbReference>
<dbReference type="AlphaFoldDB" id="A0A1D2MM42"/>
<evidence type="ECO:0000256" key="13">
    <source>
        <dbReference type="SAM" id="Phobius"/>
    </source>
</evidence>
<keyword evidence="4" id="KW-1003">Cell membrane</keyword>
<dbReference type="GO" id="GO:0005044">
    <property type="term" value="F:scavenger receptor activity"/>
    <property type="evidence" value="ECO:0007669"/>
    <property type="project" value="TreeGrafter"/>
</dbReference>
<evidence type="ECO:0000313" key="14">
    <source>
        <dbReference type="EMBL" id="ODM93945.1"/>
    </source>
</evidence>